<feature type="domain" description="YEATS" evidence="11">
    <location>
        <begin position="1"/>
        <end position="135"/>
    </location>
</feature>
<dbReference type="InterPro" id="IPR038704">
    <property type="entry name" value="YEAST_sf"/>
</dbReference>
<accession>A0A8C5LPX9</accession>
<dbReference type="GO" id="GO:0003682">
    <property type="term" value="F:chromatin binding"/>
    <property type="evidence" value="ECO:0007669"/>
    <property type="project" value="TreeGrafter"/>
</dbReference>
<dbReference type="InterPro" id="IPR055129">
    <property type="entry name" value="YEATS_dom"/>
</dbReference>
<keyword evidence="13" id="KW-1185">Reference proteome</keyword>
<dbReference type="Pfam" id="PF03366">
    <property type="entry name" value="YEATS"/>
    <property type="match status" value="1"/>
</dbReference>
<dbReference type="InterPro" id="IPR052790">
    <property type="entry name" value="YEATS_domain"/>
</dbReference>
<gene>
    <name evidence="12" type="primary">MLLT3</name>
</gene>
<dbReference type="PANTHER" id="PTHR47827:SF5">
    <property type="entry name" value="PROTEIN AF-9"/>
    <property type="match status" value="1"/>
</dbReference>
<keyword evidence="2" id="KW-1017">Isopeptide bond</keyword>
<comment type="subcellular location">
    <subcellularLocation>
        <location evidence="1 9">Nucleus</location>
    </subcellularLocation>
</comment>
<dbReference type="FunFam" id="1.20.1270.290:FF:000001">
    <property type="entry name" value="MLLT3, super elongation complex subunit"/>
    <property type="match status" value="1"/>
</dbReference>
<protein>
    <submittedName>
        <fullName evidence="12">MLLT3 super elongation complex subunit</fullName>
    </submittedName>
</protein>
<keyword evidence="6" id="KW-0010">Activator</keyword>
<name>A0A8C5LPX9_9ANUR</name>
<keyword evidence="3" id="KW-0597">Phosphoprotein</keyword>
<evidence type="ECO:0000313" key="12">
    <source>
        <dbReference type="Ensembl" id="ENSLLEP00000002463.1"/>
    </source>
</evidence>
<evidence type="ECO:0000256" key="9">
    <source>
        <dbReference type="PROSITE-ProRule" id="PRU00376"/>
    </source>
</evidence>
<evidence type="ECO:0000256" key="10">
    <source>
        <dbReference type="SAM" id="MobiDB-lite"/>
    </source>
</evidence>
<evidence type="ECO:0000313" key="13">
    <source>
        <dbReference type="Proteomes" id="UP000694569"/>
    </source>
</evidence>
<feature type="compositionally biased region" description="Acidic residues" evidence="10">
    <location>
        <begin position="428"/>
        <end position="441"/>
    </location>
</feature>
<evidence type="ECO:0000256" key="8">
    <source>
        <dbReference type="ARBA" id="ARBA00023242"/>
    </source>
</evidence>
<feature type="compositionally biased region" description="Low complexity" evidence="10">
    <location>
        <begin position="378"/>
        <end position="402"/>
    </location>
</feature>
<dbReference type="PROSITE" id="PS51037">
    <property type="entry name" value="YEATS"/>
    <property type="match status" value="1"/>
</dbReference>
<dbReference type="Pfam" id="PF17793">
    <property type="entry name" value="AHD"/>
    <property type="match status" value="1"/>
</dbReference>
<dbReference type="GO" id="GO:0008023">
    <property type="term" value="C:transcription elongation factor complex"/>
    <property type="evidence" value="ECO:0007669"/>
    <property type="project" value="TreeGrafter"/>
</dbReference>
<feature type="compositionally biased region" description="Basic and acidic residues" evidence="10">
    <location>
        <begin position="284"/>
        <end position="304"/>
    </location>
</feature>
<keyword evidence="4" id="KW-0832">Ubl conjugation</keyword>
<evidence type="ECO:0000256" key="1">
    <source>
        <dbReference type="ARBA" id="ARBA00004123"/>
    </source>
</evidence>
<reference evidence="12" key="2">
    <citation type="submission" date="2025-09" db="UniProtKB">
        <authorList>
            <consortium name="Ensembl"/>
        </authorList>
    </citation>
    <scope>IDENTIFICATION</scope>
</reference>
<reference evidence="12" key="1">
    <citation type="submission" date="2025-08" db="UniProtKB">
        <authorList>
            <consortium name="Ensembl"/>
        </authorList>
    </citation>
    <scope>IDENTIFICATION</scope>
</reference>
<feature type="region of interest" description="Disordered" evidence="10">
    <location>
        <begin position="162"/>
        <end position="487"/>
    </location>
</feature>
<dbReference type="CDD" id="cd16906">
    <property type="entry name" value="YEATS_AF-9_like"/>
    <property type="match status" value="1"/>
</dbReference>
<evidence type="ECO:0000256" key="5">
    <source>
        <dbReference type="ARBA" id="ARBA00023015"/>
    </source>
</evidence>
<dbReference type="Gene3D" id="1.20.1270.290">
    <property type="match status" value="1"/>
</dbReference>
<keyword evidence="5" id="KW-0805">Transcription regulation</keyword>
<dbReference type="AlphaFoldDB" id="A0A8C5LPX9"/>
<dbReference type="GeneTree" id="ENSGT00940000155903"/>
<dbReference type="Ensembl" id="ENSLLET00000002571.1">
    <property type="protein sequence ID" value="ENSLLEP00000002463.1"/>
    <property type="gene ID" value="ENSLLEG00000001600.1"/>
</dbReference>
<evidence type="ECO:0000256" key="6">
    <source>
        <dbReference type="ARBA" id="ARBA00023159"/>
    </source>
</evidence>
<feature type="compositionally biased region" description="Low complexity" evidence="10">
    <location>
        <begin position="460"/>
        <end position="473"/>
    </location>
</feature>
<evidence type="ECO:0000256" key="3">
    <source>
        <dbReference type="ARBA" id="ARBA00022553"/>
    </source>
</evidence>
<dbReference type="PANTHER" id="PTHR47827">
    <property type="entry name" value="AHD DOMAIN-CONTAINING PROTEIN"/>
    <property type="match status" value="1"/>
</dbReference>
<evidence type="ECO:0000256" key="7">
    <source>
        <dbReference type="ARBA" id="ARBA00023163"/>
    </source>
</evidence>
<evidence type="ECO:0000259" key="11">
    <source>
        <dbReference type="PROSITE" id="PS51037"/>
    </source>
</evidence>
<evidence type="ECO:0000256" key="4">
    <source>
        <dbReference type="ARBA" id="ARBA00022843"/>
    </source>
</evidence>
<keyword evidence="7" id="KW-0804">Transcription</keyword>
<feature type="compositionally biased region" description="Acidic residues" evidence="10">
    <location>
        <begin position="364"/>
        <end position="375"/>
    </location>
</feature>
<sequence>MCAVQVKLELGHRAQVRKKPTLEGFTHDWMVFVRGPEHSNIQHFVEKVVFHLHESFPKPKRVCKDPPYKVEESGYAGFILPIEVYFKNKEEPKKVRFDYDLFLHLEGHPPVNHLRCEKLTFNNPTEEFRKKLLKAGGIMVMSEGSTFSSGTSLHLPSLPSNSLSFSDVKKSKSSHGSKDPNKVVSVHSSSSNSLSSVSLSKPHKSSKEHKEKSSKDSKEHRSAFKEPSREHNKSSKDSSKKPKENKPLKDEKIVPKMVFKEPKPMSKDPRCENNNILTVSSGHQQEKKLSCKRPPHTDSEDPLSRKRKKSSSESSLKTFSNPSLLVLSSEKKPLKDKSQQKLGKVKVESEALDKKKLSLPPFEDIVDPNDTDLEDNMSSKSESGQPSPASSTSSSSSSLAPPQNHRQDFFVSCTGTLRSIMKELHSDENDEDSDDAEDNDSESERTIHMHGGSRARRISLSDGSNSESSSVSSPLRNEPPTLLKTSNNQILEVKSPIKQSKSEKQKKNGECDKAYLDELVELHRRLMTLRERHVLQQIVNLIEETGHFHITNTTFDFDLCSLDKTTVRKLQSYLETSGGS</sequence>
<feature type="compositionally biased region" description="Low complexity" evidence="10">
    <location>
        <begin position="182"/>
        <end position="200"/>
    </location>
</feature>
<feature type="compositionally biased region" description="Polar residues" evidence="10">
    <location>
        <begin position="272"/>
        <end position="283"/>
    </location>
</feature>
<feature type="compositionally biased region" description="Basic and acidic residues" evidence="10">
    <location>
        <begin position="208"/>
        <end position="271"/>
    </location>
</feature>
<dbReference type="InterPro" id="IPR040930">
    <property type="entry name" value="AF-9_AHD"/>
</dbReference>
<organism evidence="12 13">
    <name type="scientific">Leptobrachium leishanense</name>
    <name type="common">Leishan spiny toad</name>
    <dbReference type="NCBI Taxonomy" id="445787"/>
    <lineage>
        <taxon>Eukaryota</taxon>
        <taxon>Metazoa</taxon>
        <taxon>Chordata</taxon>
        <taxon>Craniata</taxon>
        <taxon>Vertebrata</taxon>
        <taxon>Euteleostomi</taxon>
        <taxon>Amphibia</taxon>
        <taxon>Batrachia</taxon>
        <taxon>Anura</taxon>
        <taxon>Pelobatoidea</taxon>
        <taxon>Megophryidae</taxon>
        <taxon>Leptobrachium</taxon>
    </lineage>
</organism>
<evidence type="ECO:0000256" key="2">
    <source>
        <dbReference type="ARBA" id="ARBA00022499"/>
    </source>
</evidence>
<dbReference type="GO" id="GO:0045893">
    <property type="term" value="P:positive regulation of DNA-templated transcription"/>
    <property type="evidence" value="ECO:0007669"/>
    <property type="project" value="TreeGrafter"/>
</dbReference>
<dbReference type="Gene3D" id="2.60.40.1970">
    <property type="entry name" value="YEATS domain"/>
    <property type="match status" value="1"/>
</dbReference>
<dbReference type="OrthoDB" id="10053467at2759"/>
<keyword evidence="8 9" id="KW-0539">Nucleus</keyword>
<dbReference type="FunFam" id="2.60.40.1970:FF:000003">
    <property type="entry name" value="MLLT1, super elongation complex subunit"/>
    <property type="match status" value="1"/>
</dbReference>
<dbReference type="Proteomes" id="UP000694569">
    <property type="component" value="Unplaced"/>
</dbReference>
<feature type="compositionally biased region" description="Basic and acidic residues" evidence="10">
    <location>
        <begin position="329"/>
        <end position="356"/>
    </location>
</feature>
<proteinExistence type="predicted"/>